<dbReference type="InterPro" id="IPR016035">
    <property type="entry name" value="Acyl_Trfase/lysoPLipase"/>
</dbReference>
<evidence type="ECO:0000313" key="4">
    <source>
        <dbReference type="EMBL" id="BAC51010.1"/>
    </source>
</evidence>
<keyword evidence="1" id="KW-0443">Lipid metabolism</keyword>
<dbReference type="HOGENOM" id="CLU_009252_1_0_5"/>
<proteinExistence type="predicted"/>
<protein>
    <submittedName>
        <fullName evidence="4">Bll5745 protein</fullName>
    </submittedName>
</protein>
<dbReference type="InParanoid" id="Q89I94"/>
<reference evidence="5" key="1">
    <citation type="journal article" date="2002" name="DNA Res.">
        <title>Complete genomic sequence of nitrogen-fixing symbiotic bacterium Bradyrhizobium japonicum USDA110.</title>
        <authorList>
            <person name="Kaneko T."/>
            <person name="Nakamura Y."/>
            <person name="Sato S."/>
            <person name="Minamisawa K."/>
            <person name="Uchiumi T."/>
            <person name="Sasamoto S."/>
            <person name="Watanabe A."/>
            <person name="Idesawa K."/>
            <person name="Iriguchi M."/>
            <person name="Kawashima K."/>
            <person name="Kohara M."/>
            <person name="Matsumoto M."/>
            <person name="Shimpo S."/>
            <person name="Tsuruoka H."/>
            <person name="Wada T."/>
            <person name="Yamada M."/>
            <person name="Tabata S."/>
        </authorList>
    </citation>
    <scope>NUCLEOTIDE SEQUENCE [LARGE SCALE GENOMIC DNA]</scope>
    <source>
        <strain evidence="5">JCM 10833 / BCRC 13528 / IAM 13628 / NBRC 14792 / USDA 110</strain>
    </source>
</reference>
<dbReference type="EnsemblBacteria" id="BAC51010">
    <property type="protein sequence ID" value="BAC51010"/>
    <property type="gene ID" value="BAC51010"/>
</dbReference>
<feature type="transmembrane region" description="Helical" evidence="2">
    <location>
        <begin position="450"/>
        <end position="472"/>
    </location>
</feature>
<gene>
    <name evidence="4" type="ordered locus">bll5745</name>
</gene>
<feature type="transmembrane region" description="Helical" evidence="2">
    <location>
        <begin position="263"/>
        <end position="284"/>
    </location>
</feature>
<keyword evidence="5" id="KW-1185">Reference proteome</keyword>
<dbReference type="GO" id="GO:0046475">
    <property type="term" value="P:glycerophospholipid catabolic process"/>
    <property type="evidence" value="ECO:0000318"/>
    <property type="project" value="GO_Central"/>
</dbReference>
<dbReference type="OrthoDB" id="100544at2"/>
<evidence type="ECO:0000259" key="3">
    <source>
        <dbReference type="Pfam" id="PF01734"/>
    </source>
</evidence>
<dbReference type="SUPFAM" id="SSF52151">
    <property type="entry name" value="FabD/lysophospholipase-like"/>
    <property type="match status" value="1"/>
</dbReference>
<keyword evidence="2" id="KW-1133">Transmembrane helix</keyword>
<evidence type="ECO:0000256" key="2">
    <source>
        <dbReference type="SAM" id="Phobius"/>
    </source>
</evidence>
<accession>Q89I94</accession>
<evidence type="ECO:0000313" key="5">
    <source>
        <dbReference type="Proteomes" id="UP000002526"/>
    </source>
</evidence>
<organism evidence="4 5">
    <name type="scientific">Bradyrhizobium diazoefficiens (strain JCM 10833 / BCRC 13528 / IAM 13628 / NBRC 14792 / USDA 110)</name>
    <dbReference type="NCBI Taxonomy" id="224911"/>
    <lineage>
        <taxon>Bacteria</taxon>
        <taxon>Pseudomonadati</taxon>
        <taxon>Pseudomonadota</taxon>
        <taxon>Alphaproteobacteria</taxon>
        <taxon>Hyphomicrobiales</taxon>
        <taxon>Nitrobacteraceae</taxon>
        <taxon>Bradyrhizobium</taxon>
    </lineage>
</organism>
<keyword evidence="2" id="KW-0472">Membrane</keyword>
<dbReference type="KEGG" id="bja:bll5745"/>
<dbReference type="InterPro" id="IPR002641">
    <property type="entry name" value="PNPLA_dom"/>
</dbReference>
<dbReference type="PANTHER" id="PTHR10728:SF40">
    <property type="entry name" value="PATATIN FAMILY PROTEIN"/>
    <property type="match status" value="1"/>
</dbReference>
<keyword evidence="2" id="KW-0812">Transmembrane</keyword>
<dbReference type="PANTHER" id="PTHR10728">
    <property type="entry name" value="CYTOSOLIC PHOSPHOLIPASE A2"/>
    <property type="match status" value="1"/>
</dbReference>
<feature type="transmembrane region" description="Helical" evidence="2">
    <location>
        <begin position="134"/>
        <end position="155"/>
    </location>
</feature>
<feature type="domain" description="PNPLA" evidence="3">
    <location>
        <begin position="51"/>
        <end position="99"/>
    </location>
</feature>
<dbReference type="Gene3D" id="3.40.1090.10">
    <property type="entry name" value="Cytosolic phospholipase A2 catalytic domain"/>
    <property type="match status" value="2"/>
</dbReference>
<feature type="transmembrane region" description="Helical" evidence="2">
    <location>
        <begin position="162"/>
        <end position="186"/>
    </location>
</feature>
<dbReference type="Proteomes" id="UP000002526">
    <property type="component" value="Chromosome"/>
</dbReference>
<evidence type="ECO:0000256" key="1">
    <source>
        <dbReference type="ARBA" id="ARBA00023098"/>
    </source>
</evidence>
<dbReference type="GO" id="GO:0005829">
    <property type="term" value="C:cytosol"/>
    <property type="evidence" value="ECO:0000318"/>
    <property type="project" value="GO_Central"/>
</dbReference>
<dbReference type="eggNOG" id="COG1752">
    <property type="taxonomic scope" value="Bacteria"/>
</dbReference>
<sequence length="846" mass="90709">MGAPVLFRKRSLTQAGATAIARQHEAAVLQDERAAVAVGRKRAVTGPWIGLALSGGGIRSATFCLGALQRFANSGLLKHFDYISSVSGGGYAASAVQWKWHDDPNTDAGANFPYGSEQTQSLASENESLKYLRWHASFLAPGGGISIWSGIAVLLRTFLISVFFWLPLAIAFMLVVFVATGFHAFYESYGTMGELTVPKLEAMTLSLPWIGICVSAFAGVFIFAIVLLLAIALIGTIFLAIISILIPPETTENRGDRIARAGRCAAVGIAGLLVSYFTFGHFGARFDLATVDPVTSALLIATAGFGLFGACAIIVGILQLSGILEFGVNYAVRRKYELAATVWFPTLIACLTFGSLPFVFEAIADSTKSYPTGGKALIGIFTVASGFLSGLYGHFVQAQRLAPSLATRVAATLAAGAFLYLILVIAYAGARFLIQPQHLTADQAQYCREFFAALLVFSVAFGWWSNVNYLGLHRFYRDRLMEAFMPTIEQKAADAPNYSDADRLPLAAIWPPKQTSPLPYPLINTNVILVNDLDQTVALRGGASFLLSPCYVGSFTTGWLSTSDHGKRHGPMTLASAMAASGAAANANAGFIGTGITRDRLISTVMMLFNLRLGLWIGAPGASRGTPNYFSPGLKYGVFRSGYQRDSDFLELSDGGHFDNLGAYELIRRRCDVVIVLDSEEDPSTAMSALASVCQRVREDFGVIIKIEAEADTIAPAGDMGYPAGAKFAKKSYFVASIDYPAEHRTGIADQAKTGTFVYLKSGMIKQLSFSTKGYKAKYPDFPNQSTVDQFFDSAQFEAYRDLGWSSVEMMASAFGLDAAATADDFVRRLTGAPPFAAPAPSAPAG</sequence>
<feature type="transmembrane region" description="Helical" evidence="2">
    <location>
        <begin position="296"/>
        <end position="318"/>
    </location>
</feature>
<feature type="transmembrane region" description="Helical" evidence="2">
    <location>
        <begin position="338"/>
        <end position="360"/>
    </location>
</feature>
<dbReference type="EMBL" id="BA000040">
    <property type="protein sequence ID" value="BAC51010.1"/>
    <property type="molecule type" value="Genomic_DNA"/>
</dbReference>
<feature type="transmembrane region" description="Helical" evidence="2">
    <location>
        <begin position="372"/>
        <end position="393"/>
    </location>
</feature>
<feature type="transmembrane region" description="Helical" evidence="2">
    <location>
        <begin position="405"/>
        <end position="430"/>
    </location>
</feature>
<name>Q89I94_BRADU</name>
<feature type="transmembrane region" description="Helical" evidence="2">
    <location>
        <begin position="209"/>
        <end position="242"/>
    </location>
</feature>
<dbReference type="Pfam" id="PF01734">
    <property type="entry name" value="Patatin"/>
    <property type="match status" value="1"/>
</dbReference>
<dbReference type="AlphaFoldDB" id="Q89I94"/>
<dbReference type="PATRIC" id="fig|224911.5.peg.5859"/>
<dbReference type="GO" id="GO:0004623">
    <property type="term" value="F:phospholipase A2 activity"/>
    <property type="evidence" value="ECO:0000318"/>
    <property type="project" value="GO_Central"/>
</dbReference>